<keyword evidence="3" id="KW-0808">Transferase</keyword>
<evidence type="ECO:0000313" key="1">
    <source>
        <dbReference type="EMBL" id="CAI3994168.1"/>
    </source>
</evidence>
<sequence length="371" mass="41437">MVLSARQLTAKISKSKNIKALQSLYQLHGDRMDRLHLSALLHRCGQVPKSEVGLPVWLKEVVGRLHCDAKTPRELASGLWALAKLRAMAEAEEWLKELPEEREWKPQELSNTLWALATLSLKEEMWYKTLAQWSTKRMESMEGQHLANISWALATVSHEDEIWFSALHKEMSRRREMNDLHLEPKQLANIFWAMSKLGFRGSLLWQLGDDLSRPGRLDHFQGRDLAALVRAYASLEVLHEGLFRSVASAAQKTLTSFSSQDLQNLSWAYALAMRFGLSGEDLEVDGHVAPDLRRSQTPSLLVAGASSNRDDKNGHFDEVIEVAGGLSEVAVAVAGLEADRPGSPRRVLLVNPALGQLLSQCQVVTPLDLDG</sequence>
<dbReference type="EMBL" id="CAMXCT020001915">
    <property type="protein sequence ID" value="CAL1147543.1"/>
    <property type="molecule type" value="Genomic_DNA"/>
</dbReference>
<dbReference type="EMBL" id="CAMXCT030001915">
    <property type="protein sequence ID" value="CAL4781480.1"/>
    <property type="molecule type" value="Genomic_DNA"/>
</dbReference>
<reference evidence="2" key="2">
    <citation type="submission" date="2024-04" db="EMBL/GenBank/DDBJ databases">
        <authorList>
            <person name="Chen Y."/>
            <person name="Shah S."/>
            <person name="Dougan E. K."/>
            <person name="Thang M."/>
            <person name="Chan C."/>
        </authorList>
    </citation>
    <scope>NUCLEOTIDE SEQUENCE [LARGE SCALE GENOMIC DNA]</scope>
</reference>
<dbReference type="GO" id="GO:0000963">
    <property type="term" value="P:mitochondrial RNA processing"/>
    <property type="evidence" value="ECO:0007669"/>
    <property type="project" value="TreeGrafter"/>
</dbReference>
<dbReference type="PANTHER" id="PTHR21228">
    <property type="entry name" value="FAST LEU-RICH DOMAIN-CONTAINING"/>
    <property type="match status" value="1"/>
</dbReference>
<dbReference type="GO" id="GO:0044528">
    <property type="term" value="P:regulation of mitochondrial mRNA stability"/>
    <property type="evidence" value="ECO:0007669"/>
    <property type="project" value="TreeGrafter"/>
</dbReference>
<feature type="non-terminal residue" evidence="1">
    <location>
        <position position="1"/>
    </location>
</feature>
<evidence type="ECO:0000313" key="4">
    <source>
        <dbReference type="Proteomes" id="UP001152797"/>
    </source>
</evidence>
<dbReference type="PANTHER" id="PTHR21228:SF40">
    <property type="entry name" value="LD45607P"/>
    <property type="match status" value="1"/>
</dbReference>
<organism evidence="1">
    <name type="scientific">Cladocopium goreaui</name>
    <dbReference type="NCBI Taxonomy" id="2562237"/>
    <lineage>
        <taxon>Eukaryota</taxon>
        <taxon>Sar</taxon>
        <taxon>Alveolata</taxon>
        <taxon>Dinophyceae</taxon>
        <taxon>Suessiales</taxon>
        <taxon>Symbiodiniaceae</taxon>
        <taxon>Cladocopium</taxon>
    </lineage>
</organism>
<accession>A0A9P1CNJ6</accession>
<evidence type="ECO:0000313" key="3">
    <source>
        <dbReference type="EMBL" id="CAL4781480.1"/>
    </source>
</evidence>
<proteinExistence type="predicted"/>
<evidence type="ECO:0000313" key="2">
    <source>
        <dbReference type="EMBL" id="CAL1147543.1"/>
    </source>
</evidence>
<dbReference type="OrthoDB" id="2019031at2759"/>
<dbReference type="Proteomes" id="UP001152797">
    <property type="component" value="Unassembled WGS sequence"/>
</dbReference>
<protein>
    <submittedName>
        <fullName evidence="3">FAST kinase leucine-rich domain-containing protein</fullName>
    </submittedName>
</protein>
<dbReference type="GO" id="GO:0035770">
    <property type="term" value="C:ribonucleoprotein granule"/>
    <property type="evidence" value="ECO:0007669"/>
    <property type="project" value="TreeGrafter"/>
</dbReference>
<comment type="caution">
    <text evidence="1">The sequence shown here is derived from an EMBL/GenBank/DDBJ whole genome shotgun (WGS) entry which is preliminary data.</text>
</comment>
<reference evidence="1" key="1">
    <citation type="submission" date="2022-10" db="EMBL/GenBank/DDBJ databases">
        <authorList>
            <person name="Chen Y."/>
            <person name="Dougan E. K."/>
            <person name="Chan C."/>
            <person name="Rhodes N."/>
            <person name="Thang M."/>
        </authorList>
    </citation>
    <scope>NUCLEOTIDE SEQUENCE</scope>
</reference>
<gene>
    <name evidence="1" type="ORF">C1SCF055_LOCUS20838</name>
</gene>
<dbReference type="InterPro" id="IPR050870">
    <property type="entry name" value="FAST_kinase"/>
</dbReference>
<dbReference type="GO" id="GO:0016301">
    <property type="term" value="F:kinase activity"/>
    <property type="evidence" value="ECO:0007669"/>
    <property type="project" value="UniProtKB-KW"/>
</dbReference>
<dbReference type="GO" id="GO:0003723">
    <property type="term" value="F:RNA binding"/>
    <property type="evidence" value="ECO:0007669"/>
    <property type="project" value="TreeGrafter"/>
</dbReference>
<dbReference type="GO" id="GO:0005759">
    <property type="term" value="C:mitochondrial matrix"/>
    <property type="evidence" value="ECO:0007669"/>
    <property type="project" value="TreeGrafter"/>
</dbReference>
<dbReference type="EMBL" id="CAMXCT010001915">
    <property type="protein sequence ID" value="CAI3994168.1"/>
    <property type="molecule type" value="Genomic_DNA"/>
</dbReference>
<name>A0A9P1CNJ6_9DINO</name>
<dbReference type="AlphaFoldDB" id="A0A9P1CNJ6"/>
<keyword evidence="3" id="KW-0418">Kinase</keyword>
<keyword evidence="4" id="KW-1185">Reference proteome</keyword>